<feature type="compositionally biased region" description="Basic and acidic residues" evidence="1">
    <location>
        <begin position="144"/>
        <end position="154"/>
    </location>
</feature>
<accession>A0ABD0P172</accession>
<dbReference type="EMBL" id="JAMKFB020000019">
    <property type="protein sequence ID" value="KAL0166971.1"/>
    <property type="molecule type" value="Genomic_DNA"/>
</dbReference>
<feature type="non-terminal residue" evidence="2">
    <location>
        <position position="154"/>
    </location>
</feature>
<proteinExistence type="predicted"/>
<dbReference type="AlphaFoldDB" id="A0ABD0P172"/>
<sequence>MPAPTIGLPSRLDTSCLPRLASVYRCDFACPPCVSRCAVIVLSIKRLQMDPQASESSQKTSPPQDPAAVFQLVHELSRQGSLVATHQQQLEKLTSLTEELVRSVQALTLVTTTQAQGPSTPAAPAGVAPAPPTPVPAINSRVALPEKYDGAPGK</sequence>
<feature type="region of interest" description="Disordered" evidence="1">
    <location>
        <begin position="113"/>
        <end position="154"/>
    </location>
</feature>
<protein>
    <submittedName>
        <fullName evidence="2">Uncharacterized protein</fullName>
    </submittedName>
</protein>
<dbReference type="Proteomes" id="UP001529510">
    <property type="component" value="Unassembled WGS sequence"/>
</dbReference>
<organism evidence="2 3">
    <name type="scientific">Cirrhinus mrigala</name>
    <name type="common">Mrigala</name>
    <dbReference type="NCBI Taxonomy" id="683832"/>
    <lineage>
        <taxon>Eukaryota</taxon>
        <taxon>Metazoa</taxon>
        <taxon>Chordata</taxon>
        <taxon>Craniata</taxon>
        <taxon>Vertebrata</taxon>
        <taxon>Euteleostomi</taxon>
        <taxon>Actinopterygii</taxon>
        <taxon>Neopterygii</taxon>
        <taxon>Teleostei</taxon>
        <taxon>Ostariophysi</taxon>
        <taxon>Cypriniformes</taxon>
        <taxon>Cyprinidae</taxon>
        <taxon>Labeoninae</taxon>
        <taxon>Labeonini</taxon>
        <taxon>Cirrhinus</taxon>
    </lineage>
</organism>
<keyword evidence="3" id="KW-1185">Reference proteome</keyword>
<comment type="caution">
    <text evidence="2">The sequence shown here is derived from an EMBL/GenBank/DDBJ whole genome shotgun (WGS) entry which is preliminary data.</text>
</comment>
<evidence type="ECO:0000313" key="2">
    <source>
        <dbReference type="EMBL" id="KAL0166971.1"/>
    </source>
</evidence>
<name>A0ABD0P172_CIRMR</name>
<evidence type="ECO:0000313" key="3">
    <source>
        <dbReference type="Proteomes" id="UP001529510"/>
    </source>
</evidence>
<evidence type="ECO:0000256" key="1">
    <source>
        <dbReference type="SAM" id="MobiDB-lite"/>
    </source>
</evidence>
<gene>
    <name evidence="2" type="ORF">M9458_038815</name>
</gene>
<feature type="compositionally biased region" description="Low complexity" evidence="1">
    <location>
        <begin position="113"/>
        <end position="128"/>
    </location>
</feature>
<reference evidence="2 3" key="1">
    <citation type="submission" date="2024-05" db="EMBL/GenBank/DDBJ databases">
        <title>Genome sequencing and assembly of Indian major carp, Cirrhinus mrigala (Hamilton, 1822).</title>
        <authorList>
            <person name="Mohindra V."/>
            <person name="Chowdhury L.M."/>
            <person name="Lal K."/>
            <person name="Jena J.K."/>
        </authorList>
    </citation>
    <scope>NUCLEOTIDE SEQUENCE [LARGE SCALE GENOMIC DNA]</scope>
    <source>
        <strain evidence="2">CM1030</strain>
        <tissue evidence="2">Blood</tissue>
    </source>
</reference>